<name>A0A395JGB4_9GAMM</name>
<dbReference type="InParanoid" id="A0A395JGB4"/>
<feature type="transmembrane region" description="Helical" evidence="4">
    <location>
        <begin position="6"/>
        <end position="25"/>
    </location>
</feature>
<keyword evidence="7" id="KW-1185">Reference proteome</keyword>
<dbReference type="PROSITE" id="PS01124">
    <property type="entry name" value="HTH_ARAC_FAMILY_2"/>
    <property type="match status" value="1"/>
</dbReference>
<reference evidence="6 7" key="1">
    <citation type="submission" date="2018-06" db="EMBL/GenBank/DDBJ databases">
        <title>Genomic Encyclopedia of Type Strains, Phase IV (KMG-IV): sequencing the most valuable type-strain genomes for metagenomic binning, comparative biology and taxonomic classification.</title>
        <authorList>
            <person name="Goeker M."/>
        </authorList>
    </citation>
    <scope>NUCLEOTIDE SEQUENCE [LARGE SCALE GENOMIC DNA]</scope>
    <source>
        <strain evidence="6 7">DSM 24032</strain>
    </source>
</reference>
<feature type="domain" description="HTH araC/xylS-type" evidence="5">
    <location>
        <begin position="240"/>
        <end position="345"/>
    </location>
</feature>
<dbReference type="GO" id="GO:0043565">
    <property type="term" value="F:sequence-specific DNA binding"/>
    <property type="evidence" value="ECO:0007669"/>
    <property type="project" value="InterPro"/>
</dbReference>
<protein>
    <submittedName>
        <fullName evidence="6">AraC-like DNA-binding protein</fullName>
    </submittedName>
</protein>
<dbReference type="Pfam" id="PF12833">
    <property type="entry name" value="HTH_18"/>
    <property type="match status" value="1"/>
</dbReference>
<accession>A0A395JGB4</accession>
<sequence length="352" mass="39842">MLLLEAFFKFSAMGLLLALAALICRDGLHVRVFRFAIPLLLAICFMLLATGSPELQVGMPWKIPLRLFDMFTTLFIWWLGRALFDDDFQLSVLDAVVASIYLVLGTSNRLHALGFDVFWLPEIDFALAILTVSLMSHLVYRALVGRQEDLLEGRRQIRVWFALTVALVLVLSVVTERVANLLQLDSRQAIWITYVFTLPILLWAVLWLTRLHPSALAFQTPSTAQLDTIHIDPRDVDAHAKLVRIMESERGFAEQGLTIGGLAKRVGLAEHQLRSLINRSMGYQNFSSFVNHYRILDVQQAMANPIYHRTPILTLAMDAGYSSLAPFNRAFKKQLGITPTEFRAKLMDDLSK</sequence>
<gene>
    <name evidence="6" type="ORF">DFR28_105110</name>
</gene>
<keyword evidence="1" id="KW-0805">Transcription regulation</keyword>
<dbReference type="RefSeq" id="WP_113955370.1">
    <property type="nucleotide sequence ID" value="NZ_QNRT01000005.1"/>
</dbReference>
<dbReference type="OrthoDB" id="345413at2"/>
<comment type="caution">
    <text evidence="6">The sequence shown here is derived from an EMBL/GenBank/DDBJ whole genome shotgun (WGS) entry which is preliminary data.</text>
</comment>
<proteinExistence type="predicted"/>
<dbReference type="InterPro" id="IPR018062">
    <property type="entry name" value="HTH_AraC-typ_CS"/>
</dbReference>
<feature type="transmembrane region" description="Helical" evidence="4">
    <location>
        <begin position="189"/>
        <end position="209"/>
    </location>
</feature>
<dbReference type="InterPro" id="IPR009057">
    <property type="entry name" value="Homeodomain-like_sf"/>
</dbReference>
<dbReference type="SMART" id="SM00342">
    <property type="entry name" value="HTH_ARAC"/>
    <property type="match status" value="1"/>
</dbReference>
<dbReference type="InterPro" id="IPR020449">
    <property type="entry name" value="Tscrpt_reg_AraC-type_HTH"/>
</dbReference>
<dbReference type="PROSITE" id="PS00041">
    <property type="entry name" value="HTH_ARAC_FAMILY_1"/>
    <property type="match status" value="1"/>
</dbReference>
<evidence type="ECO:0000256" key="3">
    <source>
        <dbReference type="ARBA" id="ARBA00023163"/>
    </source>
</evidence>
<feature type="transmembrane region" description="Helical" evidence="4">
    <location>
        <begin position="87"/>
        <end position="105"/>
    </location>
</feature>
<evidence type="ECO:0000313" key="6">
    <source>
        <dbReference type="EMBL" id="RBP48771.1"/>
    </source>
</evidence>
<keyword evidence="3" id="KW-0804">Transcription</keyword>
<evidence type="ECO:0000313" key="7">
    <source>
        <dbReference type="Proteomes" id="UP000253083"/>
    </source>
</evidence>
<dbReference type="PANTHER" id="PTHR43280">
    <property type="entry name" value="ARAC-FAMILY TRANSCRIPTIONAL REGULATOR"/>
    <property type="match status" value="1"/>
</dbReference>
<keyword evidence="4" id="KW-0812">Transmembrane</keyword>
<dbReference type="EMBL" id="QNRT01000005">
    <property type="protein sequence ID" value="RBP48771.1"/>
    <property type="molecule type" value="Genomic_DNA"/>
</dbReference>
<evidence type="ECO:0000259" key="5">
    <source>
        <dbReference type="PROSITE" id="PS01124"/>
    </source>
</evidence>
<feature type="transmembrane region" description="Helical" evidence="4">
    <location>
        <begin position="125"/>
        <end position="144"/>
    </location>
</feature>
<keyword evidence="4" id="KW-1133">Transmembrane helix</keyword>
<evidence type="ECO:0000256" key="1">
    <source>
        <dbReference type="ARBA" id="ARBA00023015"/>
    </source>
</evidence>
<keyword evidence="4" id="KW-0472">Membrane</keyword>
<dbReference type="PRINTS" id="PR00032">
    <property type="entry name" value="HTHARAC"/>
</dbReference>
<keyword evidence="2 6" id="KW-0238">DNA-binding</keyword>
<evidence type="ECO:0000256" key="2">
    <source>
        <dbReference type="ARBA" id="ARBA00023125"/>
    </source>
</evidence>
<organism evidence="6 7">
    <name type="scientific">Arenicella xantha</name>
    <dbReference type="NCBI Taxonomy" id="644221"/>
    <lineage>
        <taxon>Bacteria</taxon>
        <taxon>Pseudomonadati</taxon>
        <taxon>Pseudomonadota</taxon>
        <taxon>Gammaproteobacteria</taxon>
        <taxon>Arenicellales</taxon>
        <taxon>Arenicellaceae</taxon>
        <taxon>Arenicella</taxon>
    </lineage>
</organism>
<dbReference type="GO" id="GO:0003700">
    <property type="term" value="F:DNA-binding transcription factor activity"/>
    <property type="evidence" value="ECO:0007669"/>
    <property type="project" value="InterPro"/>
</dbReference>
<dbReference type="Proteomes" id="UP000253083">
    <property type="component" value="Unassembled WGS sequence"/>
</dbReference>
<dbReference type="PANTHER" id="PTHR43280:SF29">
    <property type="entry name" value="ARAC-FAMILY TRANSCRIPTIONAL REGULATOR"/>
    <property type="match status" value="1"/>
</dbReference>
<feature type="transmembrane region" description="Helical" evidence="4">
    <location>
        <begin position="63"/>
        <end position="80"/>
    </location>
</feature>
<dbReference type="InterPro" id="IPR018060">
    <property type="entry name" value="HTH_AraC"/>
</dbReference>
<feature type="transmembrane region" description="Helical" evidence="4">
    <location>
        <begin position="156"/>
        <end position="174"/>
    </location>
</feature>
<feature type="transmembrane region" description="Helical" evidence="4">
    <location>
        <begin position="32"/>
        <end position="51"/>
    </location>
</feature>
<dbReference type="SUPFAM" id="SSF46689">
    <property type="entry name" value="Homeodomain-like"/>
    <property type="match status" value="1"/>
</dbReference>
<dbReference type="Gene3D" id="1.10.10.60">
    <property type="entry name" value="Homeodomain-like"/>
    <property type="match status" value="1"/>
</dbReference>
<evidence type="ECO:0000256" key="4">
    <source>
        <dbReference type="SAM" id="Phobius"/>
    </source>
</evidence>
<dbReference type="AlphaFoldDB" id="A0A395JGB4"/>